<dbReference type="EMBL" id="JH636049">
    <property type="protein sequence ID" value="EID54387.1"/>
    <property type="molecule type" value="Genomic_DNA"/>
</dbReference>
<dbReference type="Gene3D" id="3.40.50.300">
    <property type="entry name" value="P-loop containing nucleotide triphosphate hydrolases"/>
    <property type="match status" value="1"/>
</dbReference>
<dbReference type="Proteomes" id="UP000004691">
    <property type="component" value="Unassembled WGS sequence"/>
</dbReference>
<feature type="domain" description="Dynamin N-terminal" evidence="3">
    <location>
        <begin position="78"/>
        <end position="235"/>
    </location>
</feature>
<dbReference type="HOGENOM" id="CLU_028675_0_0_11"/>
<keyword evidence="2" id="KW-0472">Membrane</keyword>
<gene>
    <name evidence="4" type="ORF">SacxiDRAFT_2155</name>
</gene>
<proteinExistence type="predicted"/>
<accession>I0V2N4</accession>
<dbReference type="InterPro" id="IPR045063">
    <property type="entry name" value="Dynamin_N"/>
</dbReference>
<feature type="coiled-coil region" evidence="1">
    <location>
        <begin position="320"/>
        <end position="354"/>
    </location>
</feature>
<keyword evidence="1" id="KW-0175">Coiled coil</keyword>
<keyword evidence="2" id="KW-0812">Transmembrane</keyword>
<dbReference type="InterPro" id="IPR051943">
    <property type="entry name" value="TRAFAC_Dynamin-like_GTPase"/>
</dbReference>
<feature type="coiled-coil region" evidence="1">
    <location>
        <begin position="578"/>
        <end position="605"/>
    </location>
</feature>
<dbReference type="Pfam" id="PF00350">
    <property type="entry name" value="Dynamin_N"/>
    <property type="match status" value="1"/>
</dbReference>
<dbReference type="AlphaFoldDB" id="I0V2N4"/>
<name>I0V2N4_9PSEU</name>
<evidence type="ECO:0000313" key="4">
    <source>
        <dbReference type="EMBL" id="EID54387.1"/>
    </source>
</evidence>
<evidence type="ECO:0000256" key="2">
    <source>
        <dbReference type="SAM" id="Phobius"/>
    </source>
</evidence>
<dbReference type="SUPFAM" id="SSF52540">
    <property type="entry name" value="P-loop containing nucleoside triphosphate hydrolases"/>
    <property type="match status" value="1"/>
</dbReference>
<evidence type="ECO:0000259" key="3">
    <source>
        <dbReference type="Pfam" id="PF00350"/>
    </source>
</evidence>
<evidence type="ECO:0000313" key="5">
    <source>
        <dbReference type="Proteomes" id="UP000004691"/>
    </source>
</evidence>
<dbReference type="PANTHER" id="PTHR43681">
    <property type="entry name" value="TRANSMEMBRANE GTPASE FZO"/>
    <property type="match status" value="1"/>
</dbReference>
<protein>
    <submittedName>
        <fullName evidence="4">Dynamin family protein</fullName>
    </submittedName>
</protein>
<keyword evidence="5" id="KW-1185">Reference proteome</keyword>
<organism evidence="4 5">
    <name type="scientific">Saccharomonospora xinjiangensis XJ-54</name>
    <dbReference type="NCBI Taxonomy" id="882086"/>
    <lineage>
        <taxon>Bacteria</taxon>
        <taxon>Bacillati</taxon>
        <taxon>Actinomycetota</taxon>
        <taxon>Actinomycetes</taxon>
        <taxon>Pseudonocardiales</taxon>
        <taxon>Pseudonocardiaceae</taxon>
        <taxon>Saccharomonospora</taxon>
    </lineage>
</organism>
<dbReference type="PANTHER" id="PTHR43681:SF1">
    <property type="entry name" value="SARCALUMENIN"/>
    <property type="match status" value="1"/>
</dbReference>
<feature type="transmembrane region" description="Helical" evidence="2">
    <location>
        <begin position="508"/>
        <end position="531"/>
    </location>
</feature>
<dbReference type="InterPro" id="IPR027417">
    <property type="entry name" value="P-loop_NTPase"/>
</dbReference>
<dbReference type="eggNOG" id="COG0699">
    <property type="taxonomic scope" value="Bacteria"/>
</dbReference>
<sequence>MALAVGRHERLAEHAIRQGGTAIGFRLVSTAPSIGKPSLPAQVRKARESLLALLRDLDPQVAKWVDDQRGARTAKPSVVVVGETNRGKSSLVNALLAQPGLSPVEAEVATATYLVFEHASEWQAKACYPGQLAPVGFELEELERWVCARHELPEGQLPPRYVEVSGPVPLLERISVVDTPGVGGLDSAHGELAMEAAAGATALLFVVDASAPFTAPELRFLTAMADRVETVLFVLSKTDQFRGWRQILDADRELLAEHAPRFADAPIHPVSARMFELAAKAPNEQAAAMLRDKSGVADLQTALQELLVGRAAMLGEANTLRALSSALGEQQERLAAQERALTSGEAEASRLRERRDQLVADRRSSTKGWQLRMRGEVQRARVELGHEVSRQMREAQAHFRQRIDAAGREELAALPQQVDACLQSVSQRVSALLGHRLNQVTDAVLADLFSPEELAVIRAQLARGSGPSVVLRPPEKRPPTAEDKLLVFMGVSGGAGAAKLVAAPFVSAALFTPIVLPATIVIGLGAGWWMARTRRHAADKQHAKQWLIESIAEARSTLDQLVAEQIIEAEQQLALALDDALSRRIEAIETELKELDTTIKLDEKERARKLAAVSRRTKEVREGRQQAEAFLGRIRALRDRPRQD</sequence>
<keyword evidence="2" id="KW-1133">Transmembrane helix</keyword>
<reference evidence="4 5" key="1">
    <citation type="submission" date="2012-01" db="EMBL/GenBank/DDBJ databases">
        <title>Improved High-Quality Draft sequence of Saccharomonospora xinjiangensis XJ-54.</title>
        <authorList>
            <consortium name="US DOE Joint Genome Institute"/>
            <person name="Lucas S."/>
            <person name="Han J."/>
            <person name="Lapidus A."/>
            <person name="Cheng J.-F."/>
            <person name="Goodwin L."/>
            <person name="Pitluck S."/>
            <person name="Peters L."/>
            <person name="Mikhailova N."/>
            <person name="Teshima H."/>
            <person name="Detter J.C."/>
            <person name="Han C."/>
            <person name="Tapia R."/>
            <person name="Land M."/>
            <person name="Hauser L."/>
            <person name="Kyrpides N."/>
            <person name="Ivanova N."/>
            <person name="Pagani I."/>
            <person name="Brambilla E.-M."/>
            <person name="Klenk H.-P."/>
            <person name="Woyke T."/>
        </authorList>
    </citation>
    <scope>NUCLEOTIDE SEQUENCE [LARGE SCALE GENOMIC DNA]</scope>
    <source>
        <strain evidence="4 5">XJ-54</strain>
    </source>
</reference>
<evidence type="ECO:0000256" key="1">
    <source>
        <dbReference type="SAM" id="Coils"/>
    </source>
</evidence>
<dbReference type="STRING" id="882086.SacxiDRAFT_2155"/>